<dbReference type="OMA" id="RICINTN"/>
<organism evidence="1 2">
    <name type="scientific">Taxus chinensis</name>
    <name type="common">Chinese yew</name>
    <name type="synonym">Taxus wallichiana var. chinensis</name>
    <dbReference type="NCBI Taxonomy" id="29808"/>
    <lineage>
        <taxon>Eukaryota</taxon>
        <taxon>Viridiplantae</taxon>
        <taxon>Streptophyta</taxon>
        <taxon>Embryophyta</taxon>
        <taxon>Tracheophyta</taxon>
        <taxon>Spermatophyta</taxon>
        <taxon>Pinopsida</taxon>
        <taxon>Pinidae</taxon>
        <taxon>Conifers II</taxon>
        <taxon>Cupressales</taxon>
        <taxon>Taxaceae</taxon>
        <taxon>Taxus</taxon>
    </lineage>
</organism>
<feature type="non-terminal residue" evidence="1">
    <location>
        <position position="1"/>
    </location>
</feature>
<dbReference type="InterPro" id="IPR007750">
    <property type="entry name" value="DUF674"/>
</dbReference>
<reference evidence="1 2" key="1">
    <citation type="journal article" date="2021" name="Nat. Plants">
        <title>The Taxus genome provides insights into paclitaxel biosynthesis.</title>
        <authorList>
            <person name="Xiong X."/>
            <person name="Gou J."/>
            <person name="Liao Q."/>
            <person name="Li Y."/>
            <person name="Zhou Q."/>
            <person name="Bi G."/>
            <person name="Li C."/>
            <person name="Du R."/>
            <person name="Wang X."/>
            <person name="Sun T."/>
            <person name="Guo L."/>
            <person name="Liang H."/>
            <person name="Lu P."/>
            <person name="Wu Y."/>
            <person name="Zhang Z."/>
            <person name="Ro D.K."/>
            <person name="Shang Y."/>
            <person name="Huang S."/>
            <person name="Yan J."/>
        </authorList>
    </citation>
    <scope>NUCLEOTIDE SEQUENCE [LARGE SCALE GENOMIC DNA]</scope>
    <source>
        <strain evidence="1">Ta-2019</strain>
    </source>
</reference>
<evidence type="ECO:0000313" key="1">
    <source>
        <dbReference type="EMBL" id="KAH9305747.1"/>
    </source>
</evidence>
<dbReference type="AlphaFoldDB" id="A0AA38FKG9"/>
<dbReference type="PANTHER" id="PTHR33103:SF19">
    <property type="entry name" value="OS09G0544700 PROTEIN"/>
    <property type="match status" value="1"/>
</dbReference>
<comment type="caution">
    <text evidence="1">The sequence shown here is derived from an EMBL/GenBank/DDBJ whole genome shotgun (WGS) entry which is preliminary data.</text>
</comment>
<dbReference type="Proteomes" id="UP000824469">
    <property type="component" value="Unassembled WGS sequence"/>
</dbReference>
<dbReference type="EMBL" id="JAHRHJ020000008">
    <property type="protein sequence ID" value="KAH9305747.1"/>
    <property type="molecule type" value="Genomic_DNA"/>
</dbReference>
<dbReference type="PANTHER" id="PTHR33103">
    <property type="entry name" value="OS01G0153900 PROTEIN"/>
    <property type="match status" value="1"/>
</dbReference>
<sequence length="255" mass="27972">MADESSEAMNVRFLINSKTRRIIYAEAGKDFVDLLFSFLTLPIGSVMKLLSESDFSKKLASVTNLYDSMGSLPSQFMTADKSELQDPKFLSAYANNTLRIEGGTYYVCTYVSHTSSYSSHNIDTHNNGKCVCGNAVNCPVKFRQNNQGAASSNQSARQESGYVKETVTFMITDDLKITASSTITSITLLNQLNIKDLTELEERTAPVDRNKALELLGASLLSNTVLNDVKDACNAPLGINFRFCHLPSTATLADQ</sequence>
<dbReference type="Pfam" id="PF05056">
    <property type="entry name" value="DUF674"/>
    <property type="match status" value="1"/>
</dbReference>
<name>A0AA38FKG9_TAXCH</name>
<accession>A0AA38FKG9</accession>
<proteinExistence type="predicted"/>
<keyword evidence="2" id="KW-1185">Reference proteome</keyword>
<gene>
    <name evidence="1" type="ORF">KI387_010151</name>
</gene>
<evidence type="ECO:0000313" key="2">
    <source>
        <dbReference type="Proteomes" id="UP000824469"/>
    </source>
</evidence>
<protein>
    <submittedName>
        <fullName evidence="1">Uncharacterized protein</fullName>
    </submittedName>
</protein>